<feature type="compositionally biased region" description="Basic residues" evidence="1">
    <location>
        <begin position="38"/>
        <end position="53"/>
    </location>
</feature>
<proteinExistence type="predicted"/>
<evidence type="ECO:0000256" key="1">
    <source>
        <dbReference type="SAM" id="MobiDB-lite"/>
    </source>
</evidence>
<feature type="region of interest" description="Disordered" evidence="1">
    <location>
        <begin position="1"/>
        <end position="142"/>
    </location>
</feature>
<feature type="non-terminal residue" evidence="2">
    <location>
        <position position="244"/>
    </location>
</feature>
<feature type="region of interest" description="Disordered" evidence="1">
    <location>
        <begin position="168"/>
        <end position="244"/>
    </location>
</feature>
<feature type="compositionally biased region" description="Low complexity" evidence="1">
    <location>
        <begin position="168"/>
        <end position="180"/>
    </location>
</feature>
<dbReference type="AlphaFoldDB" id="A0A6J4V110"/>
<accession>A0A6J4V110</accession>
<name>A0A6J4V110_9BACT</name>
<feature type="compositionally biased region" description="Basic residues" evidence="1">
    <location>
        <begin position="128"/>
        <end position="142"/>
    </location>
</feature>
<dbReference type="EMBL" id="CADCWM010000519">
    <property type="protein sequence ID" value="CAA9565967.1"/>
    <property type="molecule type" value="Genomic_DNA"/>
</dbReference>
<evidence type="ECO:0000313" key="2">
    <source>
        <dbReference type="EMBL" id="CAA9565967.1"/>
    </source>
</evidence>
<gene>
    <name evidence="2" type="ORF">AVDCRST_MAG88-1894</name>
</gene>
<organism evidence="2">
    <name type="scientific">uncultured Thermomicrobiales bacterium</name>
    <dbReference type="NCBI Taxonomy" id="1645740"/>
    <lineage>
        <taxon>Bacteria</taxon>
        <taxon>Pseudomonadati</taxon>
        <taxon>Thermomicrobiota</taxon>
        <taxon>Thermomicrobia</taxon>
        <taxon>Thermomicrobiales</taxon>
        <taxon>environmental samples</taxon>
    </lineage>
</organism>
<feature type="non-terminal residue" evidence="2">
    <location>
        <position position="1"/>
    </location>
</feature>
<reference evidence="2" key="1">
    <citation type="submission" date="2020-02" db="EMBL/GenBank/DDBJ databases">
        <authorList>
            <person name="Meier V. D."/>
        </authorList>
    </citation>
    <scope>NUCLEOTIDE SEQUENCE</scope>
    <source>
        <strain evidence="2">AVDCRST_MAG88</strain>
    </source>
</reference>
<protein>
    <submittedName>
        <fullName evidence="2">Uncharacterized protein</fullName>
    </submittedName>
</protein>
<feature type="compositionally biased region" description="Basic and acidic residues" evidence="1">
    <location>
        <begin position="81"/>
        <end position="90"/>
    </location>
</feature>
<feature type="compositionally biased region" description="Basic residues" evidence="1">
    <location>
        <begin position="181"/>
        <end position="190"/>
    </location>
</feature>
<sequence length="244" mass="26185">ARGRRRTPWRDEGGAGPGAGAAGDRVRRGRAPRLPGPARRRPPRRPPRVRPAGHARAAGLAQPAPPASAGGGELARLPAAGDRDRRRDPARPPGGPALPRGWVRRASLPLPIPVRAAEAAGEPAAPLRRPRWHRRLRPGRRRQLSQWACADLHRHLRFPGLPRLHAGAPGGPAAAGTRAAARPHRPRRAIARLSRPALVPRRPSLLSARQRAPDRDSGPLPPGNESPACARPRPRGRLYGVEGL</sequence>
<feature type="compositionally biased region" description="Low complexity" evidence="1">
    <location>
        <begin position="113"/>
        <end position="127"/>
    </location>
</feature>